<dbReference type="AlphaFoldDB" id="A0A9N9LLJ7"/>
<feature type="compositionally biased region" description="Polar residues" evidence="1">
    <location>
        <begin position="128"/>
        <end position="137"/>
    </location>
</feature>
<feature type="region of interest" description="Disordered" evidence="1">
    <location>
        <begin position="616"/>
        <end position="656"/>
    </location>
</feature>
<feature type="compositionally biased region" description="Polar residues" evidence="1">
    <location>
        <begin position="635"/>
        <end position="652"/>
    </location>
</feature>
<feature type="domain" description="5'-3' DNA helicase ZGRF1-like N-terminal" evidence="2">
    <location>
        <begin position="16"/>
        <end position="97"/>
    </location>
</feature>
<proteinExistence type="predicted"/>
<dbReference type="PANTHER" id="PTHR28535:SF1">
    <property type="entry name" value="PROTEIN ZGRF1"/>
    <property type="match status" value="1"/>
</dbReference>
<feature type="compositionally biased region" description="Basic and acidic residues" evidence="1">
    <location>
        <begin position="765"/>
        <end position="777"/>
    </location>
</feature>
<feature type="region of interest" description="Disordered" evidence="1">
    <location>
        <begin position="752"/>
        <end position="821"/>
    </location>
</feature>
<feature type="region of interest" description="Disordered" evidence="1">
    <location>
        <begin position="871"/>
        <end position="899"/>
    </location>
</feature>
<organism evidence="3 4">
    <name type="scientific">Hymenoscyphus albidus</name>
    <dbReference type="NCBI Taxonomy" id="595503"/>
    <lineage>
        <taxon>Eukaryota</taxon>
        <taxon>Fungi</taxon>
        <taxon>Dikarya</taxon>
        <taxon>Ascomycota</taxon>
        <taxon>Pezizomycotina</taxon>
        <taxon>Leotiomycetes</taxon>
        <taxon>Helotiales</taxon>
        <taxon>Helotiaceae</taxon>
        <taxon>Hymenoscyphus</taxon>
    </lineage>
</organism>
<feature type="region of interest" description="Disordered" evidence="1">
    <location>
        <begin position="943"/>
        <end position="985"/>
    </location>
</feature>
<feature type="compositionally biased region" description="Polar residues" evidence="1">
    <location>
        <begin position="541"/>
        <end position="567"/>
    </location>
</feature>
<dbReference type="Pfam" id="PF10382">
    <property type="entry name" value="ZGRF1-like_N"/>
    <property type="match status" value="1"/>
</dbReference>
<dbReference type="Proteomes" id="UP000701801">
    <property type="component" value="Unassembled WGS sequence"/>
</dbReference>
<feature type="region of interest" description="Disordered" evidence="1">
    <location>
        <begin position="106"/>
        <end position="418"/>
    </location>
</feature>
<dbReference type="GO" id="GO:0006302">
    <property type="term" value="P:double-strand break repair"/>
    <property type="evidence" value="ECO:0007669"/>
    <property type="project" value="TreeGrafter"/>
</dbReference>
<feature type="compositionally biased region" description="Basic residues" evidence="1">
    <location>
        <begin position="258"/>
        <end position="273"/>
    </location>
</feature>
<evidence type="ECO:0000313" key="4">
    <source>
        <dbReference type="Proteomes" id="UP000701801"/>
    </source>
</evidence>
<feature type="region of interest" description="Disordered" evidence="1">
    <location>
        <begin position="679"/>
        <end position="703"/>
    </location>
</feature>
<dbReference type="PANTHER" id="PTHR28535">
    <property type="entry name" value="ZINC FINGER GRF-TYPE CONTAINING 1"/>
    <property type="match status" value="1"/>
</dbReference>
<evidence type="ECO:0000313" key="3">
    <source>
        <dbReference type="EMBL" id="CAG8974559.1"/>
    </source>
</evidence>
<keyword evidence="4" id="KW-1185">Reference proteome</keyword>
<comment type="caution">
    <text evidence="3">The sequence shown here is derived from an EMBL/GenBank/DDBJ whole genome shotgun (WGS) entry which is preliminary data.</text>
</comment>
<evidence type="ECO:0000259" key="2">
    <source>
        <dbReference type="Pfam" id="PF10382"/>
    </source>
</evidence>
<dbReference type="GO" id="GO:0035861">
    <property type="term" value="C:site of double-strand break"/>
    <property type="evidence" value="ECO:0007669"/>
    <property type="project" value="TreeGrafter"/>
</dbReference>
<feature type="compositionally biased region" description="Low complexity" evidence="1">
    <location>
        <begin position="112"/>
        <end position="123"/>
    </location>
</feature>
<dbReference type="GO" id="GO:0005634">
    <property type="term" value="C:nucleus"/>
    <property type="evidence" value="ECO:0007669"/>
    <property type="project" value="TreeGrafter"/>
</dbReference>
<dbReference type="OrthoDB" id="6513042at2759"/>
<sequence>MSAHYEVPQTQNTAPVIEYRCLYTTDIKRKQKRWQDGILKFHTFNKKIIICDDRHNFIGDAHWRQHYDFGEGEELRLERGDTLVQVEEQTGIENRDLSELLTKRQKEKEGRAAAMANASPNPAHRLQNFGTPSNSLKPKSLNAMLTPSGHHGRAVVSTTSPFEERQRSNNGNQGSHENERPPKRRKPESTQVKSGYAQLLTGTKLTLASSKPSSTPTIRPALSHKPKATIDLTLDDDTDNTGSTPPEPMSRDDFVKQRKEKAKAQRMKRRRSPPPKSTYASNLTGVALSLNRPAPTSSLNKPSKKAAPQIQIQGNSNSSSEKDDSDNEGLQQPELEPKQDLPEARNNSIQKKKAHLPDVPAEPQRKSVPERPVSSLRIKSRPPRKMMCMERPSSGASGKRSSLSISFSDNSEPPQSQATMRLEAYTRKQEENLQARLAGKKPRLNLDLDDFASSPVPDPPFDGGINYQDIDRRLSPKDPPQMAKSHISEPLVPTRGTTRDFRTGMTENSGNKISLAEIFENGTSDSDTMFDEPPKARVPLSRSNSNRNAEQNLSSKPPTPTLNTPQEPHNVKIPPNPSGLKSLARNQELSCLLKEPKDVSVDVNLPENSLVQAIGTTEEPGAEATRLTKPLKKNTAPNTADTSLQPARNPSSAKALDLIASPEADKPPDEVVEAKVHPNGISLQDLSPESAEITGPSFEGVPMDLDKKLRHDDSMRMANDFAKTSSIGRSNEPVKVMDVVSARSPDLTKIARRDSDGSVTMKSKNVVEERNNTDKRPISAQTSVETVKPFEQSGARGSNTKKKSSKSTSPPAISREALQAPMAHFRSNVQSASTLVPPVEEQPAIGVIESAVQPGPFDHVSSDLQGKVAVPDLPPEDDANLPEPKSLAAPPTAQETPNIRPLNTGSFRLMHNVGGPVGQSFNNSSGGNDMVLSIAAMKNNQPFKLSKPNPSRPPVPAFSAGKNNVENEGRRRERRPVTATGPWSKESFDLFGDWGPLV</sequence>
<evidence type="ECO:0000256" key="1">
    <source>
        <dbReference type="SAM" id="MobiDB-lite"/>
    </source>
</evidence>
<feature type="compositionally biased region" description="Polar residues" evidence="1">
    <location>
        <begin position="200"/>
        <end position="217"/>
    </location>
</feature>
<feature type="compositionally biased region" description="Polar residues" evidence="1">
    <location>
        <begin position="407"/>
        <end position="418"/>
    </location>
</feature>
<protein>
    <recommendedName>
        <fullName evidence="2">5'-3' DNA helicase ZGRF1-like N-terminal domain-containing protein</fullName>
    </recommendedName>
</protein>
<feature type="region of interest" description="Disordered" evidence="1">
    <location>
        <begin position="448"/>
        <end position="582"/>
    </location>
</feature>
<feature type="compositionally biased region" description="Low complexity" evidence="1">
    <location>
        <begin position="393"/>
        <end position="406"/>
    </location>
</feature>
<dbReference type="InterPro" id="IPR052800">
    <property type="entry name" value="DNA_Repair_Helicase_ZGRF1"/>
</dbReference>
<gene>
    <name evidence="3" type="ORF">HYALB_00005832</name>
</gene>
<accession>A0A9N9LLJ7</accession>
<name>A0A9N9LLJ7_9HELO</name>
<dbReference type="InterPro" id="IPR018838">
    <property type="entry name" value="ZGRF1-like_N"/>
</dbReference>
<dbReference type="EMBL" id="CAJVRM010000108">
    <property type="protein sequence ID" value="CAG8974559.1"/>
    <property type="molecule type" value="Genomic_DNA"/>
</dbReference>
<reference evidence="3" key="1">
    <citation type="submission" date="2021-07" db="EMBL/GenBank/DDBJ databases">
        <authorList>
            <person name="Durling M."/>
        </authorList>
    </citation>
    <scope>NUCLEOTIDE SEQUENCE</scope>
</reference>